<dbReference type="EMBL" id="OV121132">
    <property type="protein sequence ID" value="CAH0546776.1"/>
    <property type="molecule type" value="Genomic_DNA"/>
</dbReference>
<accession>A0A9P0FB86</accession>
<proteinExistence type="predicted"/>
<dbReference type="Proteomes" id="UP001154078">
    <property type="component" value="Chromosome 1"/>
</dbReference>
<keyword evidence="2" id="KW-1185">Reference proteome</keyword>
<protein>
    <submittedName>
        <fullName evidence="1">Uncharacterized protein</fullName>
    </submittedName>
</protein>
<reference evidence="1" key="1">
    <citation type="submission" date="2021-12" db="EMBL/GenBank/DDBJ databases">
        <authorList>
            <person name="King R."/>
        </authorList>
    </citation>
    <scope>NUCLEOTIDE SEQUENCE</scope>
</reference>
<evidence type="ECO:0000313" key="1">
    <source>
        <dbReference type="EMBL" id="CAH0546776.1"/>
    </source>
</evidence>
<dbReference type="AlphaFoldDB" id="A0A9P0FB86"/>
<organism evidence="1 2">
    <name type="scientific">Brassicogethes aeneus</name>
    <name type="common">Rape pollen beetle</name>
    <name type="synonym">Meligethes aeneus</name>
    <dbReference type="NCBI Taxonomy" id="1431903"/>
    <lineage>
        <taxon>Eukaryota</taxon>
        <taxon>Metazoa</taxon>
        <taxon>Ecdysozoa</taxon>
        <taxon>Arthropoda</taxon>
        <taxon>Hexapoda</taxon>
        <taxon>Insecta</taxon>
        <taxon>Pterygota</taxon>
        <taxon>Neoptera</taxon>
        <taxon>Endopterygota</taxon>
        <taxon>Coleoptera</taxon>
        <taxon>Polyphaga</taxon>
        <taxon>Cucujiformia</taxon>
        <taxon>Nitidulidae</taxon>
        <taxon>Meligethinae</taxon>
        <taxon>Brassicogethes</taxon>
    </lineage>
</organism>
<gene>
    <name evidence="1" type="ORF">MELIAE_LOCUS872</name>
</gene>
<dbReference type="OrthoDB" id="6732577at2759"/>
<sequence length="421" mass="48135">MLSESQNAVSIHSWLAHWIRAGATKPQEVVTDMSLALIYACVLAFTGFKTLNDYLSHCFRAIFNNSPFNEQCYLRIDVAHFVKLATSWPSLHKQHKLTRQFYLRSIGQLIQCSNVKDMENLLKAIFTVSFSDTEGQNKFGEETLCEVRKEWLKRRCGTGTIEVIENYLNMKDEISEKVPIVLSETTEENSFEQWARRISDECKEVVNSDEQIGDRGNQQCLPRFAEDFLKYCRTLPLWSGLQTIFFFNSPKIGSSASVESNFNNTKHRVFGNKDLPIRVHEFLKTLILSNYGQSKLVMRRIDNEQTHSTNKKCDPECNFNSNAKRNAEELLALGTTDHFEEADYSSLRNVVPVPLLKNGHLIDLHPIKILKDVSVTLSNTCAFDSLLQVMVCCFCDSFTFKDLVQNMVAHSKIAELIVNSE</sequence>
<evidence type="ECO:0000313" key="2">
    <source>
        <dbReference type="Proteomes" id="UP001154078"/>
    </source>
</evidence>
<name>A0A9P0FB86_BRAAE</name>